<evidence type="ECO:0000256" key="1">
    <source>
        <dbReference type="SAM" id="MobiDB-lite"/>
    </source>
</evidence>
<feature type="compositionally biased region" description="Basic and acidic residues" evidence="1">
    <location>
        <begin position="31"/>
        <end position="49"/>
    </location>
</feature>
<protein>
    <submittedName>
        <fullName evidence="2">Uncharacterized protein</fullName>
    </submittedName>
</protein>
<sequence length="49" mass="5629">MLRLCSKRGPRWCEEVCRSGEFEQSRFGAPARRDRVSGDEERNRGGGED</sequence>
<accession>A0A8S9FW88</accession>
<organism evidence="2 3">
    <name type="scientific">Brassica cretica</name>
    <name type="common">Mustard</name>
    <dbReference type="NCBI Taxonomy" id="69181"/>
    <lineage>
        <taxon>Eukaryota</taxon>
        <taxon>Viridiplantae</taxon>
        <taxon>Streptophyta</taxon>
        <taxon>Embryophyta</taxon>
        <taxon>Tracheophyta</taxon>
        <taxon>Spermatophyta</taxon>
        <taxon>Magnoliopsida</taxon>
        <taxon>eudicotyledons</taxon>
        <taxon>Gunneridae</taxon>
        <taxon>Pentapetalae</taxon>
        <taxon>rosids</taxon>
        <taxon>malvids</taxon>
        <taxon>Brassicales</taxon>
        <taxon>Brassicaceae</taxon>
        <taxon>Brassiceae</taxon>
        <taxon>Brassica</taxon>
    </lineage>
</organism>
<proteinExistence type="predicted"/>
<gene>
    <name evidence="2" type="ORF">F2Q68_00022506</name>
</gene>
<dbReference type="AlphaFoldDB" id="A0A8S9FW88"/>
<dbReference type="EMBL" id="QGKW02002228">
    <property type="protein sequence ID" value="KAF2538225.1"/>
    <property type="molecule type" value="Genomic_DNA"/>
</dbReference>
<reference evidence="2" key="1">
    <citation type="submission" date="2019-12" db="EMBL/GenBank/DDBJ databases">
        <title>Genome sequencing and annotation of Brassica cretica.</title>
        <authorList>
            <person name="Studholme D.J."/>
            <person name="Sarris P.F."/>
        </authorList>
    </citation>
    <scope>NUCLEOTIDE SEQUENCE</scope>
    <source>
        <strain evidence="2">PFS-001/15</strain>
        <tissue evidence="2">Leaf</tissue>
    </source>
</reference>
<feature type="region of interest" description="Disordered" evidence="1">
    <location>
        <begin position="24"/>
        <end position="49"/>
    </location>
</feature>
<comment type="caution">
    <text evidence="2">The sequence shown here is derived from an EMBL/GenBank/DDBJ whole genome shotgun (WGS) entry which is preliminary data.</text>
</comment>
<evidence type="ECO:0000313" key="2">
    <source>
        <dbReference type="EMBL" id="KAF2538225.1"/>
    </source>
</evidence>
<name>A0A8S9FW88_BRACR</name>
<dbReference type="Proteomes" id="UP000712281">
    <property type="component" value="Unassembled WGS sequence"/>
</dbReference>
<evidence type="ECO:0000313" key="3">
    <source>
        <dbReference type="Proteomes" id="UP000712281"/>
    </source>
</evidence>